<protein>
    <submittedName>
        <fullName evidence="4">25 kDa ookinete surface antigen (Pfs25)</fullName>
    </submittedName>
</protein>
<keyword evidence="1" id="KW-0472">Membrane</keyword>
<dbReference type="EMBL" id="FLRD01000050">
    <property type="protein sequence ID" value="SBT32976.1"/>
    <property type="molecule type" value="Genomic_DNA"/>
</dbReference>
<name>A0A1A9A154_PLAOA</name>
<evidence type="ECO:0000313" key="5">
    <source>
        <dbReference type="Proteomes" id="UP000078550"/>
    </source>
</evidence>
<dbReference type="Pfam" id="PF06247">
    <property type="entry name" value="Plasmod_Pvs28"/>
    <property type="match status" value="2"/>
</dbReference>
<feature type="transmembrane region" description="Helical" evidence="1">
    <location>
        <begin position="245"/>
        <end position="266"/>
    </location>
</feature>
<accession>A0A1A9A154</accession>
<dbReference type="SUPFAM" id="SSF57184">
    <property type="entry name" value="Growth factor receptor domain"/>
    <property type="match status" value="1"/>
</dbReference>
<gene>
    <name evidence="3" type="ORF">POVWA1_014800</name>
    <name evidence="4" type="ORF">POVWA2_059610</name>
</gene>
<keyword evidence="1" id="KW-1133">Transmembrane helix</keyword>
<dbReference type="AlphaFoldDB" id="A0A1A9A154"/>
<dbReference type="InterPro" id="IPR000742">
    <property type="entry name" value="EGF"/>
</dbReference>
<dbReference type="PROSITE" id="PS01186">
    <property type="entry name" value="EGF_2"/>
    <property type="match status" value="1"/>
</dbReference>
<dbReference type="InterPro" id="IPR009030">
    <property type="entry name" value="Growth_fac_rcpt_cys_sf"/>
</dbReference>
<feature type="domain" description="EGF-like" evidence="2">
    <location>
        <begin position="142"/>
        <end position="155"/>
    </location>
</feature>
<proteinExistence type="predicted"/>
<dbReference type="EMBL" id="FLRE01000200">
    <property type="protein sequence ID" value="SBT50161.1"/>
    <property type="molecule type" value="Genomic_DNA"/>
</dbReference>
<keyword evidence="1" id="KW-0812">Transmembrane</keyword>
<evidence type="ECO:0000313" key="4">
    <source>
        <dbReference type="EMBL" id="SBT50161.1"/>
    </source>
</evidence>
<evidence type="ECO:0000256" key="1">
    <source>
        <dbReference type="SAM" id="Phobius"/>
    </source>
</evidence>
<evidence type="ECO:0000313" key="6">
    <source>
        <dbReference type="Proteomes" id="UP000078555"/>
    </source>
</evidence>
<organism evidence="4 5">
    <name type="scientific">Plasmodium ovale wallikeri</name>
    <dbReference type="NCBI Taxonomy" id="864142"/>
    <lineage>
        <taxon>Eukaryota</taxon>
        <taxon>Sar</taxon>
        <taxon>Alveolata</taxon>
        <taxon>Apicomplexa</taxon>
        <taxon>Aconoidasida</taxon>
        <taxon>Haemosporida</taxon>
        <taxon>Plasmodiidae</taxon>
        <taxon>Plasmodium</taxon>
        <taxon>Plasmodium (Plasmodium)</taxon>
    </lineage>
</organism>
<reference evidence="4" key="2">
    <citation type="submission" date="2016-05" db="EMBL/GenBank/DDBJ databases">
        <authorList>
            <person name="Lavstsen T."/>
            <person name="Jespersen J.S."/>
        </authorList>
    </citation>
    <scope>NUCLEOTIDE SEQUENCE [LARGE SCALE GENOMIC DNA]</scope>
</reference>
<dbReference type="Proteomes" id="UP000078555">
    <property type="component" value="Unassembled WGS sequence"/>
</dbReference>
<dbReference type="Gene3D" id="2.90.20.10">
    <property type="entry name" value="Plasmodium vivax P25 domain"/>
    <property type="match status" value="1"/>
</dbReference>
<dbReference type="Proteomes" id="UP000078550">
    <property type="component" value="Unassembled WGS sequence"/>
</dbReference>
<dbReference type="SMART" id="SM00181">
    <property type="entry name" value="EGF"/>
    <property type="match status" value="3"/>
</dbReference>
<reference evidence="5 6" key="1">
    <citation type="submission" date="2016-05" db="EMBL/GenBank/DDBJ databases">
        <authorList>
            <person name="Naeem Raeece"/>
        </authorList>
    </citation>
    <scope>NUCLEOTIDE SEQUENCE [LARGE SCALE GENOMIC DNA]</scope>
</reference>
<evidence type="ECO:0000313" key="3">
    <source>
        <dbReference type="EMBL" id="SBT32976.1"/>
    </source>
</evidence>
<evidence type="ECO:0000259" key="2">
    <source>
        <dbReference type="PROSITE" id="PS01186"/>
    </source>
</evidence>
<dbReference type="GO" id="GO:0016020">
    <property type="term" value="C:membrane"/>
    <property type="evidence" value="ECO:0007669"/>
    <property type="project" value="InterPro"/>
</dbReference>
<sequence length="267" mass="29967">MIRARALQHTIFFVKIEILLNITTERALNILPNSVIKNPSFVTIPSYYSKMNTLYSLFLVLFVQLGIQYNNAKVTVDTSCKNGTLVQMSNHLECKCNENFVHVSEDICEEKSECNDKMVNKPCGDYSTCIKNVDQEIEKYICTCISGFAYDNKVCVPAECKGISCVNGKCIVNPSPDNKEGRCSCNIGKVPNPEDNNNCTKDGDTECKLKCTKENEMCKNVEGLFECSCQDGFILDLEQNLCKSYSVFNVLNLSIIFFVSVICSYVI</sequence>
<dbReference type="InterPro" id="IPR010423">
    <property type="entry name" value="Pvs25/Psv28_EGF"/>
</dbReference>
<dbReference type="GO" id="GO:0009986">
    <property type="term" value="C:cell surface"/>
    <property type="evidence" value="ECO:0007669"/>
    <property type="project" value="InterPro"/>
</dbReference>
<keyword evidence="6" id="KW-1185">Reference proteome</keyword>